<evidence type="ECO:0000313" key="2">
    <source>
        <dbReference type="EMBL" id="CAK9090843.1"/>
    </source>
</evidence>
<gene>
    <name evidence="2" type="ORF">SCF082_LOCUS42832</name>
</gene>
<reference evidence="2 3" key="1">
    <citation type="submission" date="2024-02" db="EMBL/GenBank/DDBJ databases">
        <authorList>
            <person name="Chen Y."/>
            <person name="Shah S."/>
            <person name="Dougan E. K."/>
            <person name="Thang M."/>
            <person name="Chan C."/>
        </authorList>
    </citation>
    <scope>NUCLEOTIDE SEQUENCE [LARGE SCALE GENOMIC DNA]</scope>
</reference>
<feature type="chain" id="PRO_5045745424" evidence="1">
    <location>
        <begin position="25"/>
        <end position="136"/>
    </location>
</feature>
<organism evidence="2 3">
    <name type="scientific">Durusdinium trenchii</name>
    <dbReference type="NCBI Taxonomy" id="1381693"/>
    <lineage>
        <taxon>Eukaryota</taxon>
        <taxon>Sar</taxon>
        <taxon>Alveolata</taxon>
        <taxon>Dinophyceae</taxon>
        <taxon>Suessiales</taxon>
        <taxon>Symbiodiniaceae</taxon>
        <taxon>Durusdinium</taxon>
    </lineage>
</organism>
<accession>A0ABP0QRC9</accession>
<comment type="caution">
    <text evidence="2">The sequence shown here is derived from an EMBL/GenBank/DDBJ whole genome shotgun (WGS) entry which is preliminary data.</text>
</comment>
<name>A0ABP0QRC9_9DINO</name>
<keyword evidence="1" id="KW-0732">Signal</keyword>
<feature type="non-terminal residue" evidence="2">
    <location>
        <position position="1"/>
    </location>
</feature>
<dbReference type="EMBL" id="CAXAMM010040062">
    <property type="protein sequence ID" value="CAK9090843.1"/>
    <property type="molecule type" value="Genomic_DNA"/>
</dbReference>
<evidence type="ECO:0000313" key="3">
    <source>
        <dbReference type="Proteomes" id="UP001642464"/>
    </source>
</evidence>
<evidence type="ECO:0000256" key="1">
    <source>
        <dbReference type="SAM" id="SignalP"/>
    </source>
</evidence>
<proteinExistence type="predicted"/>
<protein>
    <submittedName>
        <fullName evidence="2">Uncharacterized protein</fullName>
    </submittedName>
</protein>
<feature type="signal peptide" evidence="1">
    <location>
        <begin position="1"/>
        <end position="24"/>
    </location>
</feature>
<dbReference type="Proteomes" id="UP001642464">
    <property type="component" value="Unassembled WGS sequence"/>
</dbReference>
<sequence length="136" mass="15249">LLHIRHSTVIFMCSLLHLDHGCLTRTSHGSVDTAVSAEEPMWPKCRREAQVEFLRKEVWGHLKWFLKSPEVQVIEAFDLHVQDGCLVVTFPLESFEVDFGLGGAAFLVSAIDNVIVTGPHGQEQLEIVDGEARKED</sequence>
<keyword evidence="3" id="KW-1185">Reference proteome</keyword>